<reference evidence="3" key="1">
    <citation type="submission" date="2022-11" db="UniProtKB">
        <authorList>
            <consortium name="WormBaseParasite"/>
        </authorList>
    </citation>
    <scope>IDENTIFICATION</scope>
</reference>
<dbReference type="InterPro" id="IPR006329">
    <property type="entry name" value="AMPD"/>
</dbReference>
<dbReference type="Proteomes" id="UP000887572">
    <property type="component" value="Unplaced"/>
</dbReference>
<dbReference type="Gene3D" id="3.20.20.140">
    <property type="entry name" value="Metal-dependent hydrolases"/>
    <property type="match status" value="2"/>
</dbReference>
<accession>A0A914GQH7</accession>
<keyword evidence="2" id="KW-1185">Reference proteome</keyword>
<evidence type="ECO:0000313" key="3">
    <source>
        <dbReference type="WBParaSite" id="Gr19_v10_g1040.t1"/>
    </source>
</evidence>
<comment type="similarity">
    <text evidence="1">Belongs to the metallo-dependent hydrolases superfamily. Adenosine and AMP deaminases family.</text>
</comment>
<evidence type="ECO:0000313" key="2">
    <source>
        <dbReference type="Proteomes" id="UP000887572"/>
    </source>
</evidence>
<dbReference type="AlphaFoldDB" id="A0A914GQH7"/>
<organism evidence="2 3">
    <name type="scientific">Globodera rostochiensis</name>
    <name type="common">Golden nematode worm</name>
    <name type="synonym">Heterodera rostochiensis</name>
    <dbReference type="NCBI Taxonomy" id="31243"/>
    <lineage>
        <taxon>Eukaryota</taxon>
        <taxon>Metazoa</taxon>
        <taxon>Ecdysozoa</taxon>
        <taxon>Nematoda</taxon>
        <taxon>Chromadorea</taxon>
        <taxon>Rhabditida</taxon>
        <taxon>Tylenchina</taxon>
        <taxon>Tylenchomorpha</taxon>
        <taxon>Tylenchoidea</taxon>
        <taxon>Heteroderidae</taxon>
        <taxon>Heteroderinae</taxon>
        <taxon>Globodera</taxon>
    </lineage>
</organism>
<dbReference type="GO" id="GO:0005829">
    <property type="term" value="C:cytosol"/>
    <property type="evidence" value="ECO:0007669"/>
    <property type="project" value="TreeGrafter"/>
</dbReference>
<dbReference type="GO" id="GO:0003876">
    <property type="term" value="F:AMP deaminase activity"/>
    <property type="evidence" value="ECO:0007669"/>
    <property type="project" value="InterPro"/>
</dbReference>
<name>A0A914GQH7_GLORO</name>
<dbReference type="WBParaSite" id="Gr19_v10_g1040.t1">
    <property type="protein sequence ID" value="Gr19_v10_g1040.t1"/>
    <property type="gene ID" value="Gr19_v10_g1040"/>
</dbReference>
<dbReference type="InterPro" id="IPR032466">
    <property type="entry name" value="Metal_Hydrolase"/>
</dbReference>
<dbReference type="GO" id="GO:0046033">
    <property type="term" value="P:AMP metabolic process"/>
    <property type="evidence" value="ECO:0007669"/>
    <property type="project" value="TreeGrafter"/>
</dbReference>
<dbReference type="SUPFAM" id="SSF51556">
    <property type="entry name" value="Metallo-dependent hydrolases"/>
    <property type="match status" value="2"/>
</dbReference>
<dbReference type="Pfam" id="PF19326">
    <property type="entry name" value="AMP_deaminase"/>
    <property type="match status" value="2"/>
</dbReference>
<protein>
    <submittedName>
        <fullName evidence="3">AMP deaminase</fullName>
    </submittedName>
</protein>
<dbReference type="PANTHER" id="PTHR11359:SF0">
    <property type="entry name" value="AMP DEAMINASE"/>
    <property type="match status" value="1"/>
</dbReference>
<sequence length="454" mass="51842">MPAPNGKPFISYKCCGPITAQHVAVAVHSAARSWLFHLSRIVQHEEYVTAATIPPSTPRPSSAPRSPSGPRLDDLLPSLHFWEEFTSVPVEELKTVVRSLMEALRLRSEYMQRIGGGLPNTTKKLINLEEKSNTIQYNLPVAPSERKFALHRQNGIVVLTESDRIVKLEAAPISHEKFLKDYTWLNGIVNDGPLRTCCSQRLKCLKMNFEMHVMLRGDLETIEQQSVPHRDFYNIRKVDTHIHAASSMNAKHLLRFIKKKMPDANDVVQEKIVHGGPSPQERMHGQNRRRIPHLHEKIGQFGTSASWCYIIRHRHRLWEGITMCLPRKPDVVLKENDRNCKLVPSHDTAIPGLVLSDSHYTGQIFKGLHVANGIASDDPLRTRFENAEQRNVPHQDFYNIRKVDTHIHAASSMNDKHLLRFIKKKISTNADNVVHEKNGRKMTMTELMREKTSV</sequence>
<dbReference type="PANTHER" id="PTHR11359">
    <property type="entry name" value="AMP DEAMINASE"/>
    <property type="match status" value="1"/>
</dbReference>
<dbReference type="GO" id="GO:0032264">
    <property type="term" value="P:IMP salvage"/>
    <property type="evidence" value="ECO:0007669"/>
    <property type="project" value="InterPro"/>
</dbReference>
<proteinExistence type="inferred from homology"/>
<evidence type="ECO:0000256" key="1">
    <source>
        <dbReference type="ARBA" id="ARBA00006676"/>
    </source>
</evidence>